<dbReference type="KEGG" id="abp:AGABI1DRAFT115951"/>
<dbReference type="OrthoDB" id="5532350at2759"/>
<dbReference type="GO" id="GO:0005739">
    <property type="term" value="C:mitochondrion"/>
    <property type="evidence" value="ECO:0007669"/>
    <property type="project" value="UniProtKB-SubCell"/>
</dbReference>
<dbReference type="InterPro" id="IPR007648">
    <property type="entry name" value="ATPase_inhibitor_mt"/>
</dbReference>
<dbReference type="EMBL" id="JH971404">
    <property type="protein sequence ID" value="EKM76200.1"/>
    <property type="molecule type" value="Genomic_DNA"/>
</dbReference>
<evidence type="ECO:0000256" key="4">
    <source>
        <dbReference type="RuleBase" id="RU368087"/>
    </source>
</evidence>
<dbReference type="GO" id="GO:0042030">
    <property type="term" value="F:ATPase inhibitor activity"/>
    <property type="evidence" value="ECO:0007669"/>
    <property type="project" value="InterPro"/>
</dbReference>
<name>K5XNH9_AGABU</name>
<dbReference type="Gene3D" id="1.20.5.500">
    <property type="entry name" value="Single helix bin"/>
    <property type="match status" value="1"/>
</dbReference>
<accession>K5XNH9</accession>
<sequence>MLARLTAARRLPRVLGVRFANTRAEGSVAQSREFSKKEKAHEDQFIREHERQQIKKLRERSMLRKLKWMLLRRNTRNWQKRQKRREKWLPHW</sequence>
<reference evidence="6" key="1">
    <citation type="journal article" date="2012" name="Proc. Natl. Acad. Sci. U.S.A.">
        <title>Genome sequence of the button mushroom Agaricus bisporus reveals mechanisms governing adaptation to a humic-rich ecological niche.</title>
        <authorList>
            <person name="Morin E."/>
            <person name="Kohler A."/>
            <person name="Baker A.R."/>
            <person name="Foulongne-Oriol M."/>
            <person name="Lombard V."/>
            <person name="Nagy L.G."/>
            <person name="Ohm R.A."/>
            <person name="Patyshakuliyeva A."/>
            <person name="Brun A."/>
            <person name="Aerts A.L."/>
            <person name="Bailey A.M."/>
            <person name="Billette C."/>
            <person name="Coutinho P.M."/>
            <person name="Deakin G."/>
            <person name="Doddapaneni H."/>
            <person name="Floudas D."/>
            <person name="Grimwood J."/>
            <person name="Hilden K."/>
            <person name="Kuees U."/>
            <person name="LaButti K.M."/>
            <person name="Lapidus A."/>
            <person name="Lindquist E.A."/>
            <person name="Lucas S.M."/>
            <person name="Murat C."/>
            <person name="Riley R.W."/>
            <person name="Salamov A.A."/>
            <person name="Schmutz J."/>
            <person name="Subramanian V."/>
            <person name="Woesten H.A.B."/>
            <person name="Xu J."/>
            <person name="Eastwood D.C."/>
            <person name="Foster G.D."/>
            <person name="Sonnenberg A.S."/>
            <person name="Cullen D."/>
            <person name="de Vries R.P."/>
            <person name="Lundell T."/>
            <person name="Hibbett D.S."/>
            <person name="Henrissat B."/>
            <person name="Burton K.S."/>
            <person name="Kerrigan R.W."/>
            <person name="Challen M.P."/>
            <person name="Grigoriev I.V."/>
            <person name="Martin F."/>
        </authorList>
    </citation>
    <scope>NUCLEOTIDE SEQUENCE [LARGE SCALE GENOMIC DNA]</scope>
    <source>
        <strain evidence="6">JB137-S8 / ATCC MYA-4627 / FGSC 10392</strain>
    </source>
</reference>
<proteinExistence type="inferred from homology"/>
<dbReference type="OMA" id="CHMLTAD"/>
<comment type="similarity">
    <text evidence="2 4">Belongs to the ATPase inhibitor family.</text>
</comment>
<dbReference type="HOGENOM" id="CLU_145563_3_0_1"/>
<dbReference type="eggNOG" id="ENOG502R2XC">
    <property type="taxonomic scope" value="Eukaryota"/>
</dbReference>
<dbReference type="AlphaFoldDB" id="K5XNH9"/>
<comment type="function">
    <text evidence="4">Inhibits the enzyme activity of ATPase.</text>
</comment>
<evidence type="ECO:0000313" key="6">
    <source>
        <dbReference type="Proteomes" id="UP000008493"/>
    </source>
</evidence>
<keyword evidence="6" id="KW-1185">Reference proteome</keyword>
<evidence type="ECO:0000256" key="1">
    <source>
        <dbReference type="ARBA" id="ARBA00004173"/>
    </source>
</evidence>
<comment type="subcellular location">
    <subcellularLocation>
        <location evidence="1">Mitochondrion</location>
    </subcellularLocation>
</comment>
<gene>
    <name evidence="5" type="primary">INH1</name>
    <name evidence="5" type="ORF">AGABI1DRAFT_115951</name>
</gene>
<dbReference type="Proteomes" id="UP000008493">
    <property type="component" value="Unassembled WGS sequence"/>
</dbReference>
<organism evidence="5 6">
    <name type="scientific">Agaricus bisporus var. burnettii (strain JB137-S8 / ATCC MYA-4627 / FGSC 10392)</name>
    <name type="common">White button mushroom</name>
    <dbReference type="NCBI Taxonomy" id="597362"/>
    <lineage>
        <taxon>Eukaryota</taxon>
        <taxon>Fungi</taxon>
        <taxon>Dikarya</taxon>
        <taxon>Basidiomycota</taxon>
        <taxon>Agaricomycotina</taxon>
        <taxon>Agaricomycetes</taxon>
        <taxon>Agaricomycetidae</taxon>
        <taxon>Agaricales</taxon>
        <taxon>Agaricineae</taxon>
        <taxon>Agaricaceae</taxon>
        <taxon>Agaricus</taxon>
    </lineage>
</organism>
<feature type="non-terminal residue" evidence="5">
    <location>
        <position position="1"/>
    </location>
</feature>
<dbReference type="InParanoid" id="K5XNH9"/>
<evidence type="ECO:0000313" key="5">
    <source>
        <dbReference type="EMBL" id="EKM76200.1"/>
    </source>
</evidence>
<protein>
    <recommendedName>
        <fullName evidence="4">ATPase inhibitor, mitochondrial</fullName>
    </recommendedName>
</protein>
<evidence type="ECO:0000256" key="2">
    <source>
        <dbReference type="ARBA" id="ARBA00010901"/>
    </source>
</evidence>
<dbReference type="RefSeq" id="XP_007333157.1">
    <property type="nucleotide sequence ID" value="XM_007333095.2"/>
</dbReference>
<dbReference type="Pfam" id="PF04568">
    <property type="entry name" value="IATP"/>
    <property type="match status" value="1"/>
</dbReference>
<dbReference type="STRING" id="597362.K5XNH9"/>
<keyword evidence="3" id="KW-0496">Mitochondrion</keyword>
<dbReference type="GeneID" id="18824918"/>
<evidence type="ECO:0000256" key="3">
    <source>
        <dbReference type="ARBA" id="ARBA00023128"/>
    </source>
</evidence>